<protein>
    <recommendedName>
        <fullName evidence="2">Helix-turn-helix domain-containing protein</fullName>
    </recommendedName>
</protein>
<proteinExistence type="predicted"/>
<feature type="non-terminal residue" evidence="1">
    <location>
        <position position="1"/>
    </location>
</feature>
<sequence length="76" mass="8273">LTEGLRSWHFASLSLDEAAAASGLSYSHLQRLVSVGDIPNAGRRGAPRILRKDLPQLVPSRSHEDSLVDEALQLRA</sequence>
<dbReference type="EMBL" id="LAZR01059028">
    <property type="protein sequence ID" value="KKK68655.1"/>
    <property type="molecule type" value="Genomic_DNA"/>
</dbReference>
<evidence type="ECO:0008006" key="2">
    <source>
        <dbReference type="Google" id="ProtNLM"/>
    </source>
</evidence>
<organism evidence="1">
    <name type="scientific">marine sediment metagenome</name>
    <dbReference type="NCBI Taxonomy" id="412755"/>
    <lineage>
        <taxon>unclassified sequences</taxon>
        <taxon>metagenomes</taxon>
        <taxon>ecological metagenomes</taxon>
    </lineage>
</organism>
<comment type="caution">
    <text evidence="1">The sequence shown here is derived from an EMBL/GenBank/DDBJ whole genome shotgun (WGS) entry which is preliminary data.</text>
</comment>
<gene>
    <name evidence="1" type="ORF">LCGC14_2941850</name>
</gene>
<evidence type="ECO:0000313" key="1">
    <source>
        <dbReference type="EMBL" id="KKK68655.1"/>
    </source>
</evidence>
<dbReference type="AlphaFoldDB" id="A0A0F8Y4S9"/>
<reference evidence="1" key="1">
    <citation type="journal article" date="2015" name="Nature">
        <title>Complex archaea that bridge the gap between prokaryotes and eukaryotes.</title>
        <authorList>
            <person name="Spang A."/>
            <person name="Saw J.H."/>
            <person name="Jorgensen S.L."/>
            <person name="Zaremba-Niedzwiedzka K."/>
            <person name="Martijn J."/>
            <person name="Lind A.E."/>
            <person name="van Eijk R."/>
            <person name="Schleper C."/>
            <person name="Guy L."/>
            <person name="Ettema T.J."/>
        </authorList>
    </citation>
    <scope>NUCLEOTIDE SEQUENCE</scope>
</reference>
<accession>A0A0F8Y4S9</accession>
<name>A0A0F8Y4S9_9ZZZZ</name>